<protein>
    <recommendedName>
        <fullName evidence="1">Helicase Helix-turn-helix domain-containing protein</fullName>
    </recommendedName>
</protein>
<evidence type="ECO:0000313" key="2">
    <source>
        <dbReference type="EMBL" id="QHS77629.1"/>
    </source>
</evidence>
<organism evidence="2">
    <name type="scientific">viral metagenome</name>
    <dbReference type="NCBI Taxonomy" id="1070528"/>
    <lineage>
        <taxon>unclassified sequences</taxon>
        <taxon>metagenomes</taxon>
        <taxon>organismal metagenomes</taxon>
    </lineage>
</organism>
<evidence type="ECO:0000259" key="1">
    <source>
        <dbReference type="Pfam" id="PF14493"/>
    </source>
</evidence>
<dbReference type="InterPro" id="IPR029491">
    <property type="entry name" value="Helicase_HTH"/>
</dbReference>
<dbReference type="Pfam" id="PF14493">
    <property type="entry name" value="HTH_40"/>
    <property type="match status" value="1"/>
</dbReference>
<dbReference type="EMBL" id="MN740593">
    <property type="protein sequence ID" value="QHS77629.1"/>
    <property type="molecule type" value="Genomic_DNA"/>
</dbReference>
<sequence length="254" mass="30093">MQIPSIEELCKIYNNDPTLIGPYYLITFGKYKGSRVMDMYTDEAYIDWLSKNTNNFVKVIESLKIVNSLRFNYFKENTKIIVDTNSKFNFGNYSNKLISKVFETDNKYCMSILNLSPKYDKLFLNWYIAQECIKKLIEMKKNKLLIEKFENNNLSSTSKITYELYKTLSIEEIAQKRNFQVQTIENHIAECIEKGYLKMEMSDETFNFIKNIVLTFENTDKLKPIKEICDLKTKTSYREIKFCIAIMNFNNPFV</sequence>
<feature type="domain" description="Helicase Helix-turn-helix" evidence="1">
    <location>
        <begin position="158"/>
        <end position="244"/>
    </location>
</feature>
<name>A0A6C0AD26_9ZZZZ</name>
<proteinExistence type="predicted"/>
<dbReference type="AlphaFoldDB" id="A0A6C0AD26"/>
<accession>A0A6C0AD26</accession>
<reference evidence="2" key="1">
    <citation type="journal article" date="2020" name="Nature">
        <title>Giant virus diversity and host interactions through global metagenomics.</title>
        <authorList>
            <person name="Schulz F."/>
            <person name="Roux S."/>
            <person name="Paez-Espino D."/>
            <person name="Jungbluth S."/>
            <person name="Walsh D.A."/>
            <person name="Denef V.J."/>
            <person name="McMahon K.D."/>
            <person name="Konstantinidis K.T."/>
            <person name="Eloe-Fadrosh E.A."/>
            <person name="Kyrpides N.C."/>
            <person name="Woyke T."/>
        </authorList>
    </citation>
    <scope>NUCLEOTIDE SEQUENCE</scope>
    <source>
        <strain evidence="2">GVMAG-S-1021933-23</strain>
    </source>
</reference>